<feature type="region of interest" description="Disordered" evidence="1">
    <location>
        <begin position="339"/>
        <end position="367"/>
    </location>
</feature>
<feature type="compositionally biased region" description="Basic and acidic residues" evidence="1">
    <location>
        <begin position="341"/>
        <end position="367"/>
    </location>
</feature>
<evidence type="ECO:0000313" key="3">
    <source>
        <dbReference type="Proteomes" id="UP001642464"/>
    </source>
</evidence>
<organism evidence="2 3">
    <name type="scientific">Durusdinium trenchii</name>
    <dbReference type="NCBI Taxonomy" id="1381693"/>
    <lineage>
        <taxon>Eukaryota</taxon>
        <taxon>Sar</taxon>
        <taxon>Alveolata</taxon>
        <taxon>Dinophyceae</taxon>
        <taxon>Suessiales</taxon>
        <taxon>Symbiodiniaceae</taxon>
        <taxon>Durusdinium</taxon>
    </lineage>
</organism>
<evidence type="ECO:0000256" key="1">
    <source>
        <dbReference type="SAM" id="MobiDB-lite"/>
    </source>
</evidence>
<dbReference type="EMBL" id="CAXAMM010001348">
    <property type="protein sequence ID" value="CAK8991671.1"/>
    <property type="molecule type" value="Genomic_DNA"/>
</dbReference>
<name>A0ABP0HQ25_9DINO</name>
<evidence type="ECO:0000313" key="2">
    <source>
        <dbReference type="EMBL" id="CAK8991671.1"/>
    </source>
</evidence>
<sequence>SRLSLAGSDTASMASAQRPWSPRVPPTRRTLIAVVAVGAAAWCSTAISFVGSRGGSSQPRVLRQAGYTFGINKAEDHNGLLTAQKDNAYRISTEGSFMYGHWNTVLGDQEIPQSGRSYWEVKFVKKPSNAFEFIGVAEPSSDVTMPLHKNRKGKGWFWGSDWKESFIYTFLDLKPGMNDRKMAEHQRIADVAVNLKLFEKKRLDEQWYRNIKDLWTGPSTHIGMFADQWPTFEKGTVVGIDVDMDDGSLAFWGNGKYLGIVKDNEGKPINLKGKKVEHWEIQGEHGYGDPHWSGCSFKAGEMTGFQALHPKAVSKQAFHGSSLEAEKPGEKCQNILLATAGHEESNRMKNVKEKEYNKDRRTGKTHS</sequence>
<feature type="non-terminal residue" evidence="2">
    <location>
        <position position="1"/>
    </location>
</feature>
<accession>A0ABP0HQ25</accession>
<dbReference type="SUPFAM" id="SSF49899">
    <property type="entry name" value="Concanavalin A-like lectins/glucanases"/>
    <property type="match status" value="2"/>
</dbReference>
<keyword evidence="3" id="KW-1185">Reference proteome</keyword>
<evidence type="ECO:0008006" key="4">
    <source>
        <dbReference type="Google" id="ProtNLM"/>
    </source>
</evidence>
<proteinExistence type="predicted"/>
<dbReference type="Gene3D" id="2.60.120.920">
    <property type="match status" value="1"/>
</dbReference>
<feature type="compositionally biased region" description="Polar residues" evidence="1">
    <location>
        <begin position="1"/>
        <end position="15"/>
    </location>
</feature>
<dbReference type="InterPro" id="IPR043136">
    <property type="entry name" value="B30.2/SPRY_sf"/>
</dbReference>
<dbReference type="Proteomes" id="UP001642464">
    <property type="component" value="Unassembled WGS sequence"/>
</dbReference>
<protein>
    <recommendedName>
        <fullName evidence="4">SPRY domain-containing protein</fullName>
    </recommendedName>
</protein>
<gene>
    <name evidence="2" type="ORF">SCF082_LOCUS2758</name>
</gene>
<reference evidence="2 3" key="1">
    <citation type="submission" date="2024-02" db="EMBL/GenBank/DDBJ databases">
        <authorList>
            <person name="Chen Y."/>
            <person name="Shah S."/>
            <person name="Dougan E. K."/>
            <person name="Thang M."/>
            <person name="Chan C."/>
        </authorList>
    </citation>
    <scope>NUCLEOTIDE SEQUENCE [LARGE SCALE GENOMIC DNA]</scope>
</reference>
<comment type="caution">
    <text evidence="2">The sequence shown here is derived from an EMBL/GenBank/DDBJ whole genome shotgun (WGS) entry which is preliminary data.</text>
</comment>
<dbReference type="InterPro" id="IPR013320">
    <property type="entry name" value="ConA-like_dom_sf"/>
</dbReference>
<feature type="region of interest" description="Disordered" evidence="1">
    <location>
        <begin position="1"/>
        <end position="23"/>
    </location>
</feature>